<accession>A0A8D9UHC0</accession>
<proteinExistence type="predicted"/>
<reference evidence="1" key="1">
    <citation type="journal article" date="2021" name="Proc. Natl. Acad. Sci. U.S.A.">
        <title>A Catalog of Tens of Thousands of Viruses from Human Metagenomes Reveals Hidden Associations with Chronic Diseases.</title>
        <authorList>
            <person name="Tisza M.J."/>
            <person name="Buck C.B."/>
        </authorList>
    </citation>
    <scope>NUCLEOTIDE SEQUENCE</scope>
    <source>
        <strain evidence="1">Ct5O42</strain>
    </source>
</reference>
<name>A0A8D9UHC0_9CAUD</name>
<sequence>MENKRCFLCGRNDPSDPLDKHHLLGGTNRKKSEKYGLVVYLCGNRCHRNGKTAVHRSGEQMRRLRRYGQLKAMQEQGWTEEDFRREFGKSYL</sequence>
<dbReference type="EMBL" id="BK014723">
    <property type="protein sequence ID" value="DAD55360.1"/>
    <property type="molecule type" value="Genomic_DNA"/>
</dbReference>
<evidence type="ECO:0000313" key="1">
    <source>
        <dbReference type="EMBL" id="DAD55360.1"/>
    </source>
</evidence>
<protein>
    <submittedName>
        <fullName evidence="1">Recombination enhancement function protein nuclease</fullName>
    </submittedName>
</protein>
<organism evidence="1">
    <name type="scientific">Podoviridae sp. ct5O42</name>
    <dbReference type="NCBI Taxonomy" id="2826084"/>
    <lineage>
        <taxon>Viruses</taxon>
        <taxon>Duplodnaviria</taxon>
        <taxon>Heunggongvirae</taxon>
        <taxon>Uroviricota</taxon>
        <taxon>Caudoviricetes</taxon>
    </lineage>
</organism>